<organism evidence="1 2">
    <name type="scientific">Draconibacterium sediminis</name>
    <dbReference type="NCBI Taxonomy" id="1544798"/>
    <lineage>
        <taxon>Bacteria</taxon>
        <taxon>Pseudomonadati</taxon>
        <taxon>Bacteroidota</taxon>
        <taxon>Bacteroidia</taxon>
        <taxon>Marinilabiliales</taxon>
        <taxon>Prolixibacteraceae</taxon>
        <taxon>Draconibacterium</taxon>
    </lineage>
</organism>
<sequence length="198" mass="23375">MRKSFRLIFTIVFICLIPALSFAQKSISELNSKDLRASLKLLGVEVFKYDFSDAEPNCGLTIYIEEYNKDSLLSSHPFNFGLWDKDLGEKEFELIAKVSSDTTQTYWLNLIHPKMQVKDRINVAPEFRNAHYWMEIEEGELEYDKKIPLLFYGQAWEDEIQGMKIRRFCWGQAIGRDMKNENLEKIEHMVLISYELKR</sequence>
<keyword evidence="2" id="KW-1185">Reference proteome</keyword>
<protein>
    <recommendedName>
        <fullName evidence="3">DUF5041 domain-containing protein</fullName>
    </recommendedName>
</protein>
<accession>A0A0D8J8T5</accession>
<dbReference type="RefSeq" id="WP_045031401.1">
    <property type="nucleotide sequence ID" value="NZ_JRHC01000004.1"/>
</dbReference>
<evidence type="ECO:0000313" key="2">
    <source>
        <dbReference type="Proteomes" id="UP000032544"/>
    </source>
</evidence>
<dbReference type="InterPro" id="IPR032222">
    <property type="entry name" value="DUF5041"/>
</dbReference>
<dbReference type="Proteomes" id="UP000032544">
    <property type="component" value="Unassembled WGS sequence"/>
</dbReference>
<evidence type="ECO:0000313" key="1">
    <source>
        <dbReference type="EMBL" id="KJF42931.1"/>
    </source>
</evidence>
<evidence type="ECO:0008006" key="3">
    <source>
        <dbReference type="Google" id="ProtNLM"/>
    </source>
</evidence>
<name>A0A0D8J8T5_9BACT</name>
<dbReference type="OrthoDB" id="1086461at2"/>
<dbReference type="EMBL" id="JRHC01000004">
    <property type="protein sequence ID" value="KJF42931.1"/>
    <property type="molecule type" value="Genomic_DNA"/>
</dbReference>
<dbReference type="Pfam" id="PF16444">
    <property type="entry name" value="DUF5041"/>
    <property type="match status" value="1"/>
</dbReference>
<gene>
    <name evidence="1" type="ORF">LH29_16150</name>
</gene>
<reference evidence="1 2" key="1">
    <citation type="submission" date="2014-09" db="EMBL/GenBank/DDBJ databases">
        <title>Draft Genome Sequence of Draconibacterium sp. JN14CK-3.</title>
        <authorList>
            <person name="Dong C."/>
            <person name="Lai Q."/>
            <person name="Shao Z."/>
        </authorList>
    </citation>
    <scope>NUCLEOTIDE SEQUENCE [LARGE SCALE GENOMIC DNA]</scope>
    <source>
        <strain evidence="1 2">JN14CK-3</strain>
    </source>
</reference>
<dbReference type="AlphaFoldDB" id="A0A0D8J8T5"/>
<proteinExistence type="predicted"/>
<comment type="caution">
    <text evidence="1">The sequence shown here is derived from an EMBL/GenBank/DDBJ whole genome shotgun (WGS) entry which is preliminary data.</text>
</comment>